<keyword evidence="1" id="KW-0732">Signal</keyword>
<reference evidence="4" key="1">
    <citation type="submission" date="2022-07" db="EMBL/GenBank/DDBJ databases">
        <title>Fungi with potential for degradation of polypropylene.</title>
        <authorList>
            <person name="Gostincar C."/>
        </authorList>
    </citation>
    <scope>NUCLEOTIDE SEQUENCE</scope>
    <source>
        <strain evidence="4">EXF-13308</strain>
    </source>
</reference>
<dbReference type="EMBL" id="JANBVO010000008">
    <property type="protein sequence ID" value="KAJ9150279.1"/>
    <property type="molecule type" value="Genomic_DNA"/>
</dbReference>
<dbReference type="InterPro" id="IPR056402">
    <property type="entry name" value="DA_N"/>
</dbReference>
<protein>
    <submittedName>
        <fullName evidence="4">Hydroxyneurosporene dehydrogenase</fullName>
    </submittedName>
</protein>
<dbReference type="Pfam" id="PF25581">
    <property type="entry name" value="AsqO_C"/>
    <property type="match status" value="1"/>
</dbReference>
<evidence type="ECO:0000259" key="3">
    <source>
        <dbReference type="Pfam" id="PF25581"/>
    </source>
</evidence>
<gene>
    <name evidence="4" type="ORF">NKR23_g3697</name>
</gene>
<keyword evidence="5" id="KW-1185">Reference proteome</keyword>
<dbReference type="Pfam" id="PF24137">
    <property type="entry name" value="DA_N"/>
    <property type="match status" value="1"/>
</dbReference>
<feature type="chain" id="PRO_5041376717" evidence="1">
    <location>
        <begin position="19"/>
        <end position="376"/>
    </location>
</feature>
<dbReference type="Proteomes" id="UP001174694">
    <property type="component" value="Unassembled WGS sequence"/>
</dbReference>
<accession>A0AA38S444</accession>
<evidence type="ECO:0000313" key="5">
    <source>
        <dbReference type="Proteomes" id="UP001174694"/>
    </source>
</evidence>
<feature type="signal peptide" evidence="1">
    <location>
        <begin position="1"/>
        <end position="18"/>
    </location>
</feature>
<proteinExistence type="predicted"/>
<feature type="domain" description="Diels-Alderase N-terminal" evidence="2">
    <location>
        <begin position="18"/>
        <end position="227"/>
    </location>
</feature>
<comment type="caution">
    <text evidence="4">The sequence shown here is derived from an EMBL/GenBank/DDBJ whole genome shotgun (WGS) entry which is preliminary data.</text>
</comment>
<dbReference type="InterPro" id="IPR057722">
    <property type="entry name" value="AsqO/PenF-like_C"/>
</dbReference>
<sequence>MLRGVAAVSLLLLQRAWGYTVTLPDILYNGTVTAESTSIEGNLDGPKLTPRANSTSFDWWYFDAVSASTNASVTVVFYEAGPNGFINDYLGGPLSVSISGSFANGTLFSLSASATGGAIIHVDDDGIDAEWKGSGFSILGTGLTTSHATYVVTVDSPTIGVEGSFTLKSHAPAHYPCGLNVPGVSEIMVPHVFWSNAVPDASAFVNLTIGGSPLAFHDGVGYHDKNWGDAPFVTTTSSWYWGHARLGPYSLVWFDALDLAGTEYFSGYVAKRGKVLQASCATGAAVARPWGANDAYPPVFSTGVMQGLEVRFDLGEGETLVANVTTGLPVVDVGAYVRTLGTVTGAVEGPGGCKIVYEGRTLFEEFKFTGVPGLKL</sequence>
<name>A0AA38S444_9PEZI</name>
<evidence type="ECO:0000256" key="1">
    <source>
        <dbReference type="SAM" id="SignalP"/>
    </source>
</evidence>
<dbReference type="AlphaFoldDB" id="A0AA38S444"/>
<evidence type="ECO:0000313" key="4">
    <source>
        <dbReference type="EMBL" id="KAJ9150279.1"/>
    </source>
</evidence>
<feature type="domain" description="AsqO/PenF-like C-terminal" evidence="3">
    <location>
        <begin position="235"/>
        <end position="367"/>
    </location>
</feature>
<organism evidence="4 5">
    <name type="scientific">Pleurostoma richardsiae</name>
    <dbReference type="NCBI Taxonomy" id="41990"/>
    <lineage>
        <taxon>Eukaryota</taxon>
        <taxon>Fungi</taxon>
        <taxon>Dikarya</taxon>
        <taxon>Ascomycota</taxon>
        <taxon>Pezizomycotina</taxon>
        <taxon>Sordariomycetes</taxon>
        <taxon>Sordariomycetidae</taxon>
        <taxon>Calosphaeriales</taxon>
        <taxon>Pleurostomataceae</taxon>
        <taxon>Pleurostoma</taxon>
    </lineage>
</organism>
<dbReference type="SUPFAM" id="SSF159245">
    <property type="entry name" value="AttH-like"/>
    <property type="match status" value="1"/>
</dbReference>
<evidence type="ECO:0000259" key="2">
    <source>
        <dbReference type="Pfam" id="PF24137"/>
    </source>
</evidence>